<dbReference type="Gene3D" id="3.60.15.10">
    <property type="entry name" value="Ribonuclease Z/Hydroxyacylglutathione hydrolase-like"/>
    <property type="match status" value="1"/>
</dbReference>
<accession>A0A8J6B925</accession>
<dbReference type="SUPFAM" id="SSF52218">
    <property type="entry name" value="Flavoproteins"/>
    <property type="match status" value="1"/>
</dbReference>
<feature type="domain" description="Flavodoxin-like" evidence="1">
    <location>
        <begin position="254"/>
        <end position="393"/>
    </location>
</feature>
<dbReference type="InterPro" id="IPR008254">
    <property type="entry name" value="Flavodoxin/NO_synth"/>
</dbReference>
<dbReference type="Pfam" id="PF00258">
    <property type="entry name" value="Flavodoxin_1"/>
    <property type="match status" value="1"/>
</dbReference>
<dbReference type="InterPro" id="IPR001279">
    <property type="entry name" value="Metallo-B-lactamas"/>
</dbReference>
<reference evidence="2" key="1">
    <citation type="submission" date="2021-05" db="EMBL/GenBank/DDBJ databases">
        <title>A free-living protist that lacks canonical eukaryotic 1 DNA replication and segregation systems.</title>
        <authorList>
            <person name="Salas-Leiva D.E."/>
            <person name="Tromer E.C."/>
            <person name="Curtis B.A."/>
            <person name="Jerlstrom-Hultqvist J."/>
            <person name="Kolisko M."/>
            <person name="Yi Z."/>
            <person name="Salas-Leiva J.S."/>
            <person name="Gallot-Lavallee L."/>
            <person name="Kops G.J.P.L."/>
            <person name="Archibald J.M."/>
            <person name="Simpson A.G.B."/>
            <person name="Roger A.J."/>
        </authorList>
    </citation>
    <scope>NUCLEOTIDE SEQUENCE</scope>
    <source>
        <strain evidence="2">BICM</strain>
    </source>
</reference>
<dbReference type="SMART" id="SM00849">
    <property type="entry name" value="Lactamase_B"/>
    <property type="match status" value="1"/>
</dbReference>
<dbReference type="Pfam" id="PF19583">
    <property type="entry name" value="ODP"/>
    <property type="match status" value="1"/>
</dbReference>
<dbReference type="InterPro" id="IPR016440">
    <property type="entry name" value="Rubredoxin-O_OxRdtase"/>
</dbReference>
<dbReference type="AlphaFoldDB" id="A0A8J6B925"/>
<sequence>MPELLQKIPNAPVTWVGAVDWNVRNFHGYKTSLGSSYNAYIVEGSEKVAVIDSVKAPFSSELMDKVKQVVDPAKVDYIVCNHAEPDHSGSIKDLVKLCPNAKVVTNNLCKKMLGMMNDTAEWQWQVVRDQDELSLGDRTLKFITSPMVHWPESMYSYLVEDEILFSMDSFGQHFASSKRFDTDYEWPLLLRQMKEYYANILMLFGKTIQRAVKKVAGLPIKVVAPAHGLILTDRIPDVLAKYDDWTHLRPEKKVVILYDTMYDSTERMAREIYRGAADAGCEVKLLRLRENDLTKVADEILDAAGWAIGSATLNENMMPTVGAAMTYLKGLLDPADKPVMSFGSHGWNGKGVDELNKMLEAMKANVVTETIKSKFRPTPEDVEKCYQAGLELGRKALEHYESKHTEAAE</sequence>
<proteinExistence type="predicted"/>
<dbReference type="InterPro" id="IPR036866">
    <property type="entry name" value="RibonucZ/Hydroxyglut_hydro"/>
</dbReference>
<dbReference type="OrthoDB" id="432169at2759"/>
<dbReference type="PANTHER" id="PTHR43717">
    <property type="entry name" value="ANAEROBIC NITRIC OXIDE REDUCTASE FLAVORUBREDOXIN"/>
    <property type="match status" value="1"/>
</dbReference>
<protein>
    <submittedName>
        <fullName evidence="2">A-type flavoprotein</fullName>
    </submittedName>
</protein>
<dbReference type="GO" id="GO:0016491">
    <property type="term" value="F:oxidoreductase activity"/>
    <property type="evidence" value="ECO:0007669"/>
    <property type="project" value="InterPro"/>
</dbReference>
<evidence type="ECO:0000259" key="1">
    <source>
        <dbReference type="PROSITE" id="PS50902"/>
    </source>
</evidence>
<gene>
    <name evidence="2" type="ORF">J8273_1772</name>
</gene>
<dbReference type="PIRSF" id="PIRSF005243">
    <property type="entry name" value="ROO"/>
    <property type="match status" value="1"/>
</dbReference>
<dbReference type="GO" id="GO:0009055">
    <property type="term" value="F:electron transfer activity"/>
    <property type="evidence" value="ECO:0007669"/>
    <property type="project" value="InterPro"/>
</dbReference>
<keyword evidence="3" id="KW-1185">Reference proteome</keyword>
<dbReference type="PANTHER" id="PTHR43717:SF1">
    <property type="entry name" value="ANAEROBIC NITRIC OXIDE REDUCTASE FLAVORUBREDOXIN"/>
    <property type="match status" value="1"/>
</dbReference>
<evidence type="ECO:0000313" key="2">
    <source>
        <dbReference type="EMBL" id="KAG9396754.1"/>
    </source>
</evidence>
<dbReference type="Gene3D" id="3.40.50.360">
    <property type="match status" value="1"/>
</dbReference>
<dbReference type="InterPro" id="IPR029039">
    <property type="entry name" value="Flavoprotein-like_sf"/>
</dbReference>
<dbReference type="EMBL" id="JAHDYR010000005">
    <property type="protein sequence ID" value="KAG9396754.1"/>
    <property type="molecule type" value="Genomic_DNA"/>
</dbReference>
<dbReference type="GO" id="GO:0046872">
    <property type="term" value="F:metal ion binding"/>
    <property type="evidence" value="ECO:0007669"/>
    <property type="project" value="InterPro"/>
</dbReference>
<dbReference type="CDD" id="cd07709">
    <property type="entry name" value="flavodiiron_proteins_MBL-fold"/>
    <property type="match status" value="1"/>
</dbReference>
<dbReference type="Proteomes" id="UP000717585">
    <property type="component" value="Unassembled WGS sequence"/>
</dbReference>
<evidence type="ECO:0000313" key="3">
    <source>
        <dbReference type="Proteomes" id="UP000717585"/>
    </source>
</evidence>
<dbReference type="PROSITE" id="PS50902">
    <property type="entry name" value="FLAVODOXIN_LIKE"/>
    <property type="match status" value="1"/>
</dbReference>
<dbReference type="SUPFAM" id="SSF56281">
    <property type="entry name" value="Metallo-hydrolase/oxidoreductase"/>
    <property type="match status" value="1"/>
</dbReference>
<dbReference type="GO" id="GO:0010181">
    <property type="term" value="F:FMN binding"/>
    <property type="evidence" value="ECO:0007669"/>
    <property type="project" value="InterPro"/>
</dbReference>
<dbReference type="InterPro" id="IPR045761">
    <property type="entry name" value="ODP_dom"/>
</dbReference>
<organism evidence="2 3">
    <name type="scientific">Carpediemonas membranifera</name>
    <dbReference type="NCBI Taxonomy" id="201153"/>
    <lineage>
        <taxon>Eukaryota</taxon>
        <taxon>Metamonada</taxon>
        <taxon>Carpediemonas-like organisms</taxon>
        <taxon>Carpediemonas</taxon>
    </lineage>
</organism>
<name>A0A8J6B925_9EUKA</name>
<comment type="caution">
    <text evidence="2">The sequence shown here is derived from an EMBL/GenBank/DDBJ whole genome shotgun (WGS) entry which is preliminary data.</text>
</comment>